<evidence type="ECO:0000313" key="3">
    <source>
        <dbReference type="EMBL" id="WDE13568.1"/>
    </source>
</evidence>
<feature type="domain" description="GEVED" evidence="2">
    <location>
        <begin position="98"/>
        <end position="170"/>
    </location>
</feature>
<organism evidence="3 4">
    <name type="scientific">Thalassomonas haliotis</name>
    <dbReference type="NCBI Taxonomy" id="485448"/>
    <lineage>
        <taxon>Bacteria</taxon>
        <taxon>Pseudomonadati</taxon>
        <taxon>Pseudomonadota</taxon>
        <taxon>Gammaproteobacteria</taxon>
        <taxon>Alteromonadales</taxon>
        <taxon>Colwelliaceae</taxon>
        <taxon>Thalassomonas</taxon>
    </lineage>
</organism>
<sequence length="659" mass="71917">MKDRREVNLLRAAVVFALLGVSYASQANTADDESPAYCNSTGGGSHEWIAGVQLGNVNNTSAQEQYGDFTAQTADIAAGLNSITLTPGFRSSAYDEHWAVYIDYNQDADFSDDGELVATANAKSALTTSFQVPSSAAGITTRMRVAMRYGNPVADACRDISAGEVEDYTVAISSGDTTLPGMADVCQTEAPFQDDDLVDGDVVCLTGERQLFKIAASDDHTSIAISTSHGEGNLTLFANNGSRAKTDFSHPYSKHVGNNECIVLDNPDQYWSYLEVTGAHAGASLVADFNSSTCRVTTGEEEELYPNYGNDGYPNGASVNIKVFRAEFSDTPFDWESNAMIAEFDKMVDFYTRASYGKFNVSYEISHPIINLGKPQSYYEQQGSNVWHAHWQAKVLAETGIDAKNPGDKTIVLVTAPKPNNYNSTATVPYISLFHKDGGVIAHELGHALGLRHAYGLEGGSEVIGPGEDIDEESINYGGIFSLMGKGSRELMDFDLLHKEYFGWLDADDVPLVTTSGTYRLYAFDHGDSQGHNAPGNIGLKLQSGHTEKNYTYWLEYRTTNDKYGNNINNGVLVYLQGFLEQEQNSHYWKHTSHLLDMTPGIEPDTGRNPWWGDDFVNGELAMGKSYTDKWGAFTIKVVGKGGTLGTANAWIDVTVTMH</sequence>
<dbReference type="InterPro" id="IPR045474">
    <property type="entry name" value="GEVED"/>
</dbReference>
<dbReference type="Proteomes" id="UP001215231">
    <property type="component" value="Chromosome"/>
</dbReference>
<dbReference type="RefSeq" id="WP_274053961.1">
    <property type="nucleotide sequence ID" value="NZ_CP059693.1"/>
</dbReference>
<dbReference type="InterPro" id="IPR024079">
    <property type="entry name" value="MetalloPept_cat_dom_sf"/>
</dbReference>
<evidence type="ECO:0000259" key="2">
    <source>
        <dbReference type="Pfam" id="PF20009"/>
    </source>
</evidence>
<proteinExistence type="predicted"/>
<feature type="chain" id="PRO_5046526625" evidence="1">
    <location>
        <begin position="28"/>
        <end position="659"/>
    </location>
</feature>
<feature type="signal peptide" evidence="1">
    <location>
        <begin position="1"/>
        <end position="27"/>
    </location>
</feature>
<accession>A0ABY7VKW9</accession>
<evidence type="ECO:0000256" key="1">
    <source>
        <dbReference type="SAM" id="SignalP"/>
    </source>
</evidence>
<name>A0ABY7VKW9_9GAMM</name>
<gene>
    <name evidence="3" type="ORF">H3N35_09105</name>
</gene>
<dbReference type="Gene3D" id="3.40.390.10">
    <property type="entry name" value="Collagenase (Catalytic Domain)"/>
    <property type="match status" value="1"/>
</dbReference>
<dbReference type="Gene3D" id="2.60.120.380">
    <property type="match status" value="1"/>
</dbReference>
<evidence type="ECO:0000313" key="4">
    <source>
        <dbReference type="Proteomes" id="UP001215231"/>
    </source>
</evidence>
<keyword evidence="4" id="KW-1185">Reference proteome</keyword>
<dbReference type="Pfam" id="PF20009">
    <property type="entry name" value="GEVED"/>
    <property type="match status" value="1"/>
</dbReference>
<keyword evidence="1" id="KW-0732">Signal</keyword>
<dbReference type="EMBL" id="CP059693">
    <property type="protein sequence ID" value="WDE13568.1"/>
    <property type="molecule type" value="Genomic_DNA"/>
</dbReference>
<reference evidence="3 4" key="1">
    <citation type="journal article" date="2022" name="Mar. Drugs">
        <title>Bioassay-Guided Fractionation Leads to the Detection of Cholic Acid Generated by the Rare Thalassomonas sp.</title>
        <authorList>
            <person name="Pheiffer F."/>
            <person name="Schneider Y.K."/>
            <person name="Hansen E.H."/>
            <person name="Andersen J.H."/>
            <person name="Isaksson J."/>
            <person name="Busche T."/>
            <person name="R C."/>
            <person name="Kalinowski J."/>
            <person name="Zyl L.V."/>
            <person name="Trindade M."/>
        </authorList>
    </citation>
    <scope>NUCLEOTIDE SEQUENCE [LARGE SCALE GENOMIC DNA]</scope>
    <source>
        <strain evidence="3 4">A5K-61T</strain>
    </source>
</reference>
<protein>
    <submittedName>
        <fullName evidence="3">Collagenase</fullName>
    </submittedName>
</protein>
<dbReference type="SUPFAM" id="SSF55486">
    <property type="entry name" value="Metalloproteases ('zincins'), catalytic domain"/>
    <property type="match status" value="1"/>
</dbReference>